<keyword evidence="1" id="KW-0472">Membrane</keyword>
<evidence type="ECO:0000313" key="3">
    <source>
        <dbReference type="Proteomes" id="UP000006072"/>
    </source>
</evidence>
<accession>K0UNK5</accession>
<dbReference type="HOGENOM" id="CLU_134369_0_0_11"/>
<feature type="transmembrane region" description="Helical" evidence="1">
    <location>
        <begin position="109"/>
        <end position="130"/>
    </location>
</feature>
<evidence type="ECO:0000313" key="2">
    <source>
        <dbReference type="EMBL" id="EJZ06645.1"/>
    </source>
</evidence>
<keyword evidence="1" id="KW-0812">Transmembrane</keyword>
<keyword evidence="1" id="KW-1133">Transmembrane helix</keyword>
<feature type="transmembrane region" description="Helical" evidence="1">
    <location>
        <begin position="84"/>
        <end position="103"/>
    </location>
</feature>
<gene>
    <name evidence="2" type="ORF">MVAC_21198</name>
</gene>
<evidence type="ECO:0008006" key="4">
    <source>
        <dbReference type="Google" id="ProtNLM"/>
    </source>
</evidence>
<name>K0UNK5_MYCVA</name>
<dbReference type="AlphaFoldDB" id="K0UNK5"/>
<dbReference type="Proteomes" id="UP000006072">
    <property type="component" value="Unassembled WGS sequence"/>
</dbReference>
<dbReference type="PATRIC" id="fig|1194972.3.peg.4227"/>
<comment type="caution">
    <text evidence="2">The sequence shown here is derived from an EMBL/GenBank/DDBJ whole genome shotgun (WGS) entry which is preliminary data.</text>
</comment>
<protein>
    <recommendedName>
        <fullName evidence="4">Integral membrane protein</fullName>
    </recommendedName>
</protein>
<feature type="transmembrane region" description="Helical" evidence="1">
    <location>
        <begin position="58"/>
        <end position="77"/>
    </location>
</feature>
<organism evidence="2 3">
    <name type="scientific">Mycolicibacterium vaccae ATCC 25954</name>
    <dbReference type="NCBI Taxonomy" id="1194972"/>
    <lineage>
        <taxon>Bacteria</taxon>
        <taxon>Bacillati</taxon>
        <taxon>Actinomycetota</taxon>
        <taxon>Actinomycetes</taxon>
        <taxon>Mycobacteriales</taxon>
        <taxon>Mycobacteriaceae</taxon>
        <taxon>Mycolicibacterium</taxon>
    </lineage>
</organism>
<feature type="transmembrane region" description="Helical" evidence="1">
    <location>
        <begin position="29"/>
        <end position="46"/>
    </location>
</feature>
<keyword evidence="3" id="KW-1185">Reference proteome</keyword>
<proteinExistence type="predicted"/>
<dbReference type="EMBL" id="ALQA01000055">
    <property type="protein sequence ID" value="EJZ06645.1"/>
    <property type="molecule type" value="Genomic_DNA"/>
</dbReference>
<sequence>MTNSMTTTVSARLNESTDSLLRLGMRADAVLTGIAGLAALPMAGWLAELSGTTTTIEYTLAAFFIAYGVVVFGLAALPKLNVAGPVVIAANLLYTVAAVAVVLTDVWTLTPAGVAVVLATGVYTLAFADLQYIGWRRLRRATA</sequence>
<dbReference type="eggNOG" id="ENOG5032RR5">
    <property type="taxonomic scope" value="Bacteria"/>
</dbReference>
<reference evidence="2 3" key="1">
    <citation type="journal article" date="2012" name="J. Bacteriol.">
        <title>Complete Genome Sequence of Mycobacterium vaccae Type Strain ATCC 25954.</title>
        <authorList>
            <person name="Ho Y.S."/>
            <person name="Adroub S.A."/>
            <person name="Abadi M."/>
            <person name="Al Alwan B."/>
            <person name="Alkhateeb R."/>
            <person name="Gao G."/>
            <person name="Ragab A."/>
            <person name="Ali S."/>
            <person name="van Soolingen D."/>
            <person name="Bitter W."/>
            <person name="Pain A."/>
            <person name="Abdallah A.M."/>
        </authorList>
    </citation>
    <scope>NUCLEOTIDE SEQUENCE [LARGE SCALE GENOMIC DNA]</scope>
    <source>
        <strain evidence="2 3">ATCC 25954</strain>
    </source>
</reference>
<evidence type="ECO:0000256" key="1">
    <source>
        <dbReference type="SAM" id="Phobius"/>
    </source>
</evidence>
<dbReference type="RefSeq" id="WP_003930063.1">
    <property type="nucleotide sequence ID" value="NZ_JH814688.1"/>
</dbReference>